<dbReference type="GO" id="GO:0046872">
    <property type="term" value="F:metal ion binding"/>
    <property type="evidence" value="ECO:0007669"/>
    <property type="project" value="UniProtKB-KW"/>
</dbReference>
<evidence type="ECO:0000256" key="16">
    <source>
        <dbReference type="PIRSR" id="PIRSR600829-2"/>
    </source>
</evidence>
<dbReference type="GO" id="GO:0016301">
    <property type="term" value="F:kinase activity"/>
    <property type="evidence" value="ECO:0007669"/>
    <property type="project" value="UniProtKB-KW"/>
</dbReference>
<keyword evidence="13" id="KW-0594">Phospholipid biosynthesis</keyword>
<feature type="active site" description="Proton acceptor" evidence="15">
    <location>
        <position position="67"/>
    </location>
</feature>
<evidence type="ECO:0000256" key="7">
    <source>
        <dbReference type="ARBA" id="ARBA00022741"/>
    </source>
</evidence>
<feature type="binding site" evidence="18">
    <location>
        <position position="74"/>
    </location>
    <ligand>
        <name>a divalent metal cation</name>
        <dbReference type="ChEBI" id="CHEBI:60240"/>
    </ligand>
</feature>
<evidence type="ECO:0000256" key="2">
    <source>
        <dbReference type="ARBA" id="ARBA00005967"/>
    </source>
</evidence>
<evidence type="ECO:0000313" key="21">
    <source>
        <dbReference type="Proteomes" id="UP000093309"/>
    </source>
</evidence>
<dbReference type="STRING" id="512399.A8709_24510"/>
<name>A0A1C1A960_9BACL</name>
<comment type="subcellular location">
    <subcellularLocation>
        <location evidence="1">Cell membrane</location>
        <topology evidence="1">Multi-pass membrane protein</topology>
    </subcellularLocation>
</comment>
<keyword evidence="7 17" id="KW-0547">Nucleotide-binding</keyword>
<keyword evidence="3" id="KW-1003">Cell membrane</keyword>
<dbReference type="GO" id="GO:0005886">
    <property type="term" value="C:plasma membrane"/>
    <property type="evidence" value="ECO:0007669"/>
    <property type="project" value="UniProtKB-SubCell"/>
</dbReference>
<keyword evidence="6 19" id="KW-0812">Transmembrane</keyword>
<feature type="transmembrane region" description="Helical" evidence="19">
    <location>
        <begin position="53"/>
        <end position="73"/>
    </location>
</feature>
<evidence type="ECO:0000256" key="1">
    <source>
        <dbReference type="ARBA" id="ARBA00004651"/>
    </source>
</evidence>
<comment type="similarity">
    <text evidence="2">Belongs to the bacterial diacylglycerol kinase family.</text>
</comment>
<dbReference type="Gene3D" id="1.10.287.3610">
    <property type="match status" value="1"/>
</dbReference>
<dbReference type="PANTHER" id="PTHR34299">
    <property type="entry name" value="DIACYLGLYCEROL KINASE"/>
    <property type="match status" value="1"/>
</dbReference>
<proteinExistence type="inferred from homology"/>
<keyword evidence="5" id="KW-0808">Transferase</keyword>
<dbReference type="RefSeq" id="WP_065850396.1">
    <property type="nucleotide sequence ID" value="NZ_LYPC01000002.1"/>
</dbReference>
<evidence type="ECO:0000256" key="17">
    <source>
        <dbReference type="PIRSR" id="PIRSR600829-3"/>
    </source>
</evidence>
<dbReference type="CDD" id="cd14265">
    <property type="entry name" value="UDPK_IM_like"/>
    <property type="match status" value="1"/>
</dbReference>
<comment type="cofactor">
    <cofactor evidence="18">
        <name>Mg(2+)</name>
        <dbReference type="ChEBI" id="CHEBI:18420"/>
    </cofactor>
    <text evidence="18">Mn(2+), Zn(2+), Cd(2+) and Co(2+) support activity to lesser extents.</text>
</comment>
<feature type="binding site" evidence="17">
    <location>
        <begin position="92"/>
        <end position="93"/>
    </location>
    <ligand>
        <name>ATP</name>
        <dbReference type="ChEBI" id="CHEBI:30616"/>
    </ligand>
</feature>
<feature type="transmembrane region" description="Helical" evidence="19">
    <location>
        <begin position="161"/>
        <end position="179"/>
    </location>
</feature>
<protein>
    <submittedName>
        <fullName evidence="20">Diacylglycerol kinase</fullName>
    </submittedName>
</protein>
<evidence type="ECO:0000256" key="12">
    <source>
        <dbReference type="ARBA" id="ARBA00023136"/>
    </source>
</evidence>
<feature type="transmembrane region" description="Helical" evidence="19">
    <location>
        <begin position="135"/>
        <end position="154"/>
    </location>
</feature>
<dbReference type="GO" id="GO:0005524">
    <property type="term" value="F:ATP binding"/>
    <property type="evidence" value="ECO:0007669"/>
    <property type="project" value="UniProtKB-KW"/>
</dbReference>
<dbReference type="Pfam" id="PF01219">
    <property type="entry name" value="DAGK_prokar"/>
    <property type="match status" value="1"/>
</dbReference>
<keyword evidence="8 20" id="KW-0418">Kinase</keyword>
<evidence type="ECO:0000256" key="13">
    <source>
        <dbReference type="ARBA" id="ARBA00023209"/>
    </source>
</evidence>
<feature type="transmembrane region" description="Helical" evidence="19">
    <location>
        <begin position="210"/>
        <end position="228"/>
    </location>
</feature>
<dbReference type="EMBL" id="LYPC01000002">
    <property type="protein sequence ID" value="OCT17146.1"/>
    <property type="molecule type" value="Genomic_DNA"/>
</dbReference>
<dbReference type="AlphaFoldDB" id="A0A1C1A960"/>
<evidence type="ECO:0000256" key="18">
    <source>
        <dbReference type="PIRSR" id="PIRSR600829-4"/>
    </source>
</evidence>
<evidence type="ECO:0000256" key="6">
    <source>
        <dbReference type="ARBA" id="ARBA00022692"/>
    </source>
</evidence>
<feature type="binding site" evidence="17">
    <location>
        <position position="14"/>
    </location>
    <ligand>
        <name>ATP</name>
        <dbReference type="ChEBI" id="CHEBI:30616"/>
    </ligand>
</feature>
<organism evidence="20 21">
    <name type="scientific">Paenibacillus pectinilyticus</name>
    <dbReference type="NCBI Taxonomy" id="512399"/>
    <lineage>
        <taxon>Bacteria</taxon>
        <taxon>Bacillati</taxon>
        <taxon>Bacillota</taxon>
        <taxon>Bacilli</taxon>
        <taxon>Bacillales</taxon>
        <taxon>Paenibacillaceae</taxon>
        <taxon>Paenibacillus</taxon>
    </lineage>
</organism>
<feature type="binding site" evidence="16">
    <location>
        <position position="67"/>
    </location>
    <ligand>
        <name>substrate</name>
    </ligand>
</feature>
<feature type="transmembrane region" description="Helical" evidence="19">
    <location>
        <begin position="185"/>
        <end position="203"/>
    </location>
</feature>
<keyword evidence="4" id="KW-0444">Lipid biosynthesis</keyword>
<evidence type="ECO:0000256" key="4">
    <source>
        <dbReference type="ARBA" id="ARBA00022516"/>
    </source>
</evidence>
<keyword evidence="12 19" id="KW-0472">Membrane</keyword>
<keyword evidence="10 19" id="KW-1133">Transmembrane helix</keyword>
<evidence type="ECO:0000256" key="5">
    <source>
        <dbReference type="ARBA" id="ARBA00022679"/>
    </source>
</evidence>
<feature type="binding site" evidence="17">
    <location>
        <position position="74"/>
    </location>
    <ligand>
        <name>ATP</name>
        <dbReference type="ChEBI" id="CHEBI:30616"/>
    </ligand>
</feature>
<comment type="caution">
    <text evidence="20">The sequence shown here is derived from an EMBL/GenBank/DDBJ whole genome shotgun (WGS) entry which is preliminary data.</text>
</comment>
<reference evidence="21" key="1">
    <citation type="submission" date="2016-05" db="EMBL/GenBank/DDBJ databases">
        <title>Paenibacillus oryzae. sp. nov., isolated from the rice root.</title>
        <authorList>
            <person name="Zhang J."/>
            <person name="Zhang X."/>
        </authorList>
    </citation>
    <scope>NUCLEOTIDE SEQUENCE [LARGE SCALE GENOMIC DNA]</scope>
    <source>
        <strain evidence="21">KCTC13222</strain>
    </source>
</reference>
<evidence type="ECO:0000256" key="14">
    <source>
        <dbReference type="ARBA" id="ARBA00023264"/>
    </source>
</evidence>
<sequence length="234" mass="26016">MSGGFRKWRRSFRYAYEGIKYALDTQRNMKFHFCVAFLVLLAALFIHLSKSDILFILLAVTLMIVTELINTAVEKTVDLAMPDRHPLAKIAKDVAAASVLVSAVFAVVVGMVVFYEPIDQLLRHKRLQDTPMSAGTIWILIALVILTVIVIETRFSDKGKLVRPSLLTAVAFAISTVILEFTTQTIVVLLAYTLAILILIVLYDKKTRPFPALFLGALIGIVVTLLAFSCLNML</sequence>
<dbReference type="OrthoDB" id="9789934at2"/>
<evidence type="ECO:0000256" key="15">
    <source>
        <dbReference type="PIRSR" id="PIRSR600829-1"/>
    </source>
</evidence>
<keyword evidence="9 17" id="KW-0067">ATP-binding</keyword>
<dbReference type="InterPro" id="IPR000829">
    <property type="entry name" value="DAGK"/>
</dbReference>
<evidence type="ECO:0000256" key="19">
    <source>
        <dbReference type="SAM" id="Phobius"/>
    </source>
</evidence>
<evidence type="ECO:0000313" key="20">
    <source>
        <dbReference type="EMBL" id="OCT17146.1"/>
    </source>
</evidence>
<keyword evidence="21" id="KW-1185">Reference proteome</keyword>
<keyword evidence="11" id="KW-0443">Lipid metabolism</keyword>
<keyword evidence="14" id="KW-1208">Phospholipid metabolism</keyword>
<dbReference type="GO" id="GO:0008654">
    <property type="term" value="P:phospholipid biosynthetic process"/>
    <property type="evidence" value="ECO:0007669"/>
    <property type="project" value="UniProtKB-KW"/>
</dbReference>
<feature type="transmembrane region" description="Helical" evidence="19">
    <location>
        <begin position="94"/>
        <end position="115"/>
    </location>
</feature>
<keyword evidence="18" id="KW-0479">Metal-binding</keyword>
<accession>A0A1C1A960</accession>
<dbReference type="InterPro" id="IPR036945">
    <property type="entry name" value="DAGK_sf"/>
</dbReference>
<dbReference type="PROSITE" id="PS01069">
    <property type="entry name" value="DAGK_PROKAR"/>
    <property type="match status" value="1"/>
</dbReference>
<evidence type="ECO:0000256" key="9">
    <source>
        <dbReference type="ARBA" id="ARBA00022840"/>
    </source>
</evidence>
<keyword evidence="18" id="KW-0460">Magnesium</keyword>
<evidence type="ECO:0000256" key="3">
    <source>
        <dbReference type="ARBA" id="ARBA00022475"/>
    </source>
</evidence>
<dbReference type="InterPro" id="IPR033717">
    <property type="entry name" value="UDPK"/>
</dbReference>
<evidence type="ECO:0000256" key="11">
    <source>
        <dbReference type="ARBA" id="ARBA00023098"/>
    </source>
</evidence>
<evidence type="ECO:0000256" key="10">
    <source>
        <dbReference type="ARBA" id="ARBA00022989"/>
    </source>
</evidence>
<gene>
    <name evidence="20" type="ORF">A8709_24510</name>
</gene>
<evidence type="ECO:0000256" key="8">
    <source>
        <dbReference type="ARBA" id="ARBA00022777"/>
    </source>
</evidence>
<feature type="transmembrane region" description="Helical" evidence="19">
    <location>
        <begin position="29"/>
        <end position="47"/>
    </location>
</feature>
<dbReference type="PANTHER" id="PTHR34299:SF1">
    <property type="entry name" value="DIACYLGLYCEROL KINASE"/>
    <property type="match status" value="1"/>
</dbReference>
<dbReference type="Proteomes" id="UP000093309">
    <property type="component" value="Unassembled WGS sequence"/>
</dbReference>